<sequence>MLSTCHLINFDNFTLLAGPANQTFEATDGIGELKIHSHTQEKPYPVFVDAITSSIKHDLKAASTSVPGDHEHYGTDDAARCTKIPSDDHIEATILSAQDENDTDKSSIETIEMLHSRQDAAEVYRTLGSRSALSVIRQNLVLLSEMTKIQDEMLFTDLRREYDGILNENNAVFVELHHHIVARQSRRSQYLSPISEEASDCLPPARPIIQTANLQTQVNSNRWSEMDSDDEELPDVAYFLAGWDKSSLSVSEQPQESSSSLPVLSKDDNDSACWQIMQPTAVPGWKHEEAECEQPDGLVSPYSAEDSILSTDLDEEEEEEGIDDWRSLLKQAHSDAGSTGTASPWSSPPHTPLDLQDQWLEAGSHDATPLPQSEGLFMSRESMKDDRDEWHSEVSSYETKQAKDTHHHDINSMGPLVSADPL</sequence>
<reference evidence="2 3" key="1">
    <citation type="submission" date="2014-04" db="EMBL/GenBank/DDBJ databases">
        <authorList>
            <consortium name="DOE Joint Genome Institute"/>
            <person name="Kuo A."/>
            <person name="Zuccaro A."/>
            <person name="Kohler A."/>
            <person name="Nagy L.G."/>
            <person name="Floudas D."/>
            <person name="Copeland A."/>
            <person name="Barry K.W."/>
            <person name="Cichocki N."/>
            <person name="Veneault-Fourrey C."/>
            <person name="LaButti K."/>
            <person name="Lindquist E.A."/>
            <person name="Lipzen A."/>
            <person name="Lundell T."/>
            <person name="Morin E."/>
            <person name="Murat C."/>
            <person name="Sun H."/>
            <person name="Tunlid A."/>
            <person name="Henrissat B."/>
            <person name="Grigoriev I.V."/>
            <person name="Hibbett D.S."/>
            <person name="Martin F."/>
            <person name="Nordberg H.P."/>
            <person name="Cantor M.N."/>
            <person name="Hua S.X."/>
        </authorList>
    </citation>
    <scope>NUCLEOTIDE SEQUENCE [LARGE SCALE GENOMIC DNA]</scope>
    <source>
        <strain evidence="2 3">MAFF 305830</strain>
    </source>
</reference>
<feature type="compositionally biased region" description="Basic and acidic residues" evidence="1">
    <location>
        <begin position="400"/>
        <end position="410"/>
    </location>
</feature>
<name>A0A0C2X967_SERVB</name>
<dbReference type="AlphaFoldDB" id="A0A0C2X967"/>
<dbReference type="Proteomes" id="UP000054097">
    <property type="component" value="Unassembled WGS sequence"/>
</dbReference>
<accession>A0A0C2X967</accession>
<reference evidence="3" key="2">
    <citation type="submission" date="2015-01" db="EMBL/GenBank/DDBJ databases">
        <title>Evolutionary Origins and Diversification of the Mycorrhizal Mutualists.</title>
        <authorList>
            <consortium name="DOE Joint Genome Institute"/>
            <consortium name="Mycorrhizal Genomics Consortium"/>
            <person name="Kohler A."/>
            <person name="Kuo A."/>
            <person name="Nagy L.G."/>
            <person name="Floudas D."/>
            <person name="Copeland A."/>
            <person name="Barry K.W."/>
            <person name="Cichocki N."/>
            <person name="Veneault-Fourrey C."/>
            <person name="LaButti K."/>
            <person name="Lindquist E.A."/>
            <person name="Lipzen A."/>
            <person name="Lundell T."/>
            <person name="Morin E."/>
            <person name="Murat C."/>
            <person name="Riley R."/>
            <person name="Ohm R."/>
            <person name="Sun H."/>
            <person name="Tunlid A."/>
            <person name="Henrissat B."/>
            <person name="Grigoriev I.V."/>
            <person name="Hibbett D.S."/>
            <person name="Martin F."/>
        </authorList>
    </citation>
    <scope>NUCLEOTIDE SEQUENCE [LARGE SCALE GENOMIC DNA]</scope>
    <source>
        <strain evidence="3">MAFF 305830</strain>
    </source>
</reference>
<evidence type="ECO:0000313" key="2">
    <source>
        <dbReference type="EMBL" id="KIM25762.1"/>
    </source>
</evidence>
<evidence type="ECO:0000313" key="3">
    <source>
        <dbReference type="Proteomes" id="UP000054097"/>
    </source>
</evidence>
<organism evidence="2 3">
    <name type="scientific">Serendipita vermifera MAFF 305830</name>
    <dbReference type="NCBI Taxonomy" id="933852"/>
    <lineage>
        <taxon>Eukaryota</taxon>
        <taxon>Fungi</taxon>
        <taxon>Dikarya</taxon>
        <taxon>Basidiomycota</taxon>
        <taxon>Agaricomycotina</taxon>
        <taxon>Agaricomycetes</taxon>
        <taxon>Sebacinales</taxon>
        <taxon>Serendipitaceae</taxon>
        <taxon>Serendipita</taxon>
    </lineage>
</organism>
<protein>
    <submittedName>
        <fullName evidence="2">Uncharacterized protein</fullName>
    </submittedName>
</protein>
<feature type="compositionally biased region" description="Basic and acidic residues" evidence="1">
    <location>
        <begin position="381"/>
        <end position="392"/>
    </location>
</feature>
<evidence type="ECO:0000256" key="1">
    <source>
        <dbReference type="SAM" id="MobiDB-lite"/>
    </source>
</evidence>
<proteinExistence type="predicted"/>
<feature type="region of interest" description="Disordered" evidence="1">
    <location>
        <begin position="330"/>
        <end position="422"/>
    </location>
</feature>
<dbReference type="HOGENOM" id="CLU_650808_0_0_1"/>
<feature type="compositionally biased region" description="Polar residues" evidence="1">
    <location>
        <begin position="336"/>
        <end position="345"/>
    </location>
</feature>
<gene>
    <name evidence="2" type="ORF">M408DRAFT_330965</name>
</gene>
<keyword evidence="3" id="KW-1185">Reference proteome</keyword>
<dbReference type="EMBL" id="KN824311">
    <property type="protein sequence ID" value="KIM25762.1"/>
    <property type="molecule type" value="Genomic_DNA"/>
</dbReference>